<dbReference type="Proteomes" id="UP000061569">
    <property type="component" value="Chromosome"/>
</dbReference>
<keyword evidence="4 11" id="KW-0285">Flavoprotein</keyword>
<dbReference type="PANTHER" id="PTHR30040">
    <property type="entry name" value="THIAMINE BIOSYNTHESIS LIPOPROTEIN APBE"/>
    <property type="match status" value="1"/>
</dbReference>
<evidence type="ECO:0000256" key="11">
    <source>
        <dbReference type="PIRNR" id="PIRNR006268"/>
    </source>
</evidence>
<name>A0A0S2DDK3_LYSEN</name>
<dbReference type="Pfam" id="PF02424">
    <property type="entry name" value="ApbE"/>
    <property type="match status" value="1"/>
</dbReference>
<dbReference type="GO" id="GO:0016740">
    <property type="term" value="F:transferase activity"/>
    <property type="evidence" value="ECO:0007669"/>
    <property type="project" value="UniProtKB-UniRule"/>
</dbReference>
<dbReference type="EC" id="2.7.1.180" evidence="2 11"/>
<keyword evidence="6 11" id="KW-0479">Metal-binding</keyword>
<feature type="binding site" evidence="12">
    <location>
        <position position="336"/>
    </location>
    <ligand>
        <name>Mg(2+)</name>
        <dbReference type="ChEBI" id="CHEBI:18420"/>
    </ligand>
</feature>
<feature type="binding site" evidence="12">
    <location>
        <position position="207"/>
    </location>
    <ligand>
        <name>Mg(2+)</name>
        <dbReference type="ChEBI" id="CHEBI:18420"/>
    </ligand>
</feature>
<dbReference type="InterPro" id="IPR024932">
    <property type="entry name" value="ApbE"/>
</dbReference>
<dbReference type="InterPro" id="IPR003374">
    <property type="entry name" value="ApbE-like_sf"/>
</dbReference>
<proteinExistence type="inferred from homology"/>
<evidence type="ECO:0000256" key="5">
    <source>
        <dbReference type="ARBA" id="ARBA00022679"/>
    </source>
</evidence>
<evidence type="ECO:0000256" key="1">
    <source>
        <dbReference type="ARBA" id="ARBA00008282"/>
    </source>
</evidence>
<evidence type="ECO:0000256" key="10">
    <source>
        <dbReference type="ARBA" id="ARBA00048540"/>
    </source>
</evidence>
<evidence type="ECO:0000256" key="9">
    <source>
        <dbReference type="ARBA" id="ARBA00031306"/>
    </source>
</evidence>
<comment type="cofactor">
    <cofactor evidence="12">
        <name>Mg(2+)</name>
        <dbReference type="ChEBI" id="CHEBI:18420"/>
    </cofactor>
    <cofactor evidence="12">
        <name>Mn(2+)</name>
        <dbReference type="ChEBI" id="CHEBI:29035"/>
    </cofactor>
    <text evidence="12">Magnesium. Can also use manganese.</text>
</comment>
<keyword evidence="7 11" id="KW-0274">FAD</keyword>
<evidence type="ECO:0000256" key="3">
    <source>
        <dbReference type="ARBA" id="ARBA00016337"/>
    </source>
</evidence>
<feature type="region of interest" description="Disordered" evidence="13">
    <location>
        <begin position="287"/>
        <end position="311"/>
    </location>
</feature>
<dbReference type="Gene3D" id="3.10.520.10">
    <property type="entry name" value="ApbE-like domains"/>
    <property type="match status" value="1"/>
</dbReference>
<evidence type="ECO:0000256" key="7">
    <source>
        <dbReference type="ARBA" id="ARBA00022827"/>
    </source>
</evidence>
<gene>
    <name evidence="14" type="ORF">GLE_1244</name>
</gene>
<evidence type="ECO:0000256" key="2">
    <source>
        <dbReference type="ARBA" id="ARBA00011955"/>
    </source>
</evidence>
<dbReference type="KEGG" id="lez:GLE_1244"/>
<dbReference type="GO" id="GO:0046872">
    <property type="term" value="F:metal ion binding"/>
    <property type="evidence" value="ECO:0007669"/>
    <property type="project" value="UniProtKB-UniRule"/>
</dbReference>
<evidence type="ECO:0000256" key="4">
    <source>
        <dbReference type="ARBA" id="ARBA00022630"/>
    </source>
</evidence>
<accession>A0A0S2DDK3</accession>
<reference evidence="14 15" key="1">
    <citation type="submission" date="2015-11" db="EMBL/GenBank/DDBJ databases">
        <title>Genome sequences of Lysobacter enzymogenes strain C3 and Lysobacter antibioticus ATCC 29479.</title>
        <authorList>
            <person name="Kobayashi D.Y."/>
        </authorList>
    </citation>
    <scope>NUCLEOTIDE SEQUENCE [LARGE SCALE GENOMIC DNA]</scope>
    <source>
        <strain evidence="14 15">C3</strain>
    </source>
</reference>
<dbReference type="PIRSF" id="PIRSF006268">
    <property type="entry name" value="ApbE"/>
    <property type="match status" value="1"/>
</dbReference>
<keyword evidence="5 11" id="KW-0808">Transferase</keyword>
<evidence type="ECO:0000313" key="14">
    <source>
        <dbReference type="EMBL" id="ALN56601.1"/>
    </source>
</evidence>
<dbReference type="PATRIC" id="fig|69.6.peg.1228"/>
<keyword evidence="14" id="KW-0449">Lipoprotein</keyword>
<dbReference type="STRING" id="69.GLE_1244"/>
<dbReference type="PANTHER" id="PTHR30040:SF2">
    <property type="entry name" value="FAD:PROTEIN FMN TRANSFERASE"/>
    <property type="match status" value="1"/>
</dbReference>
<evidence type="ECO:0000256" key="8">
    <source>
        <dbReference type="ARBA" id="ARBA00022842"/>
    </source>
</evidence>
<feature type="binding site" evidence="12">
    <location>
        <position position="340"/>
    </location>
    <ligand>
        <name>Mg(2+)</name>
        <dbReference type="ChEBI" id="CHEBI:18420"/>
    </ligand>
</feature>
<protein>
    <recommendedName>
        <fullName evidence="3 11">FAD:protein FMN transferase</fullName>
        <ecNumber evidence="2 11">2.7.1.180</ecNumber>
    </recommendedName>
    <alternativeName>
        <fullName evidence="9 11">Flavin transferase</fullName>
    </alternativeName>
</protein>
<sequence length="386" mass="40463">MAVRAPQPMWSWTGAVAPAHGAGVGARDPLATGAFAPTYSANFAASTTLDATAMSAPAALHELRGLSMGTTWSVKLVAPVSALIGLERGIQAMLDEVVAQMSTWETDSDISRYNHAAAGSTHVLPAPFAEVLHAALALAADTDGAYDPTIGPLADLWGFGPAGARTQAPAAAPLAQARERVDWRRLHFDPARHELFQPGGAYLDFSSIAKGYGVDRVADWLLAHGVADCLVEVGGELRAHGRKPDGSAWRIAVEQPGREDEAAAVIALDNLSIATSGDYRRYFEPSGFEHTGGERSGAPTGGARRYSHTLDPRTGAPIDNAVASVTVVHERCMHADALATALTVLGARAGLAYANRCQLAALFVLREGEGFVARATPGFVARQRSA</sequence>
<evidence type="ECO:0000313" key="15">
    <source>
        <dbReference type="Proteomes" id="UP000061569"/>
    </source>
</evidence>
<evidence type="ECO:0000256" key="12">
    <source>
        <dbReference type="PIRSR" id="PIRSR006268-2"/>
    </source>
</evidence>
<evidence type="ECO:0000256" key="13">
    <source>
        <dbReference type="SAM" id="MobiDB-lite"/>
    </source>
</evidence>
<organism evidence="14 15">
    <name type="scientific">Lysobacter enzymogenes</name>
    <dbReference type="NCBI Taxonomy" id="69"/>
    <lineage>
        <taxon>Bacteria</taxon>
        <taxon>Pseudomonadati</taxon>
        <taxon>Pseudomonadota</taxon>
        <taxon>Gammaproteobacteria</taxon>
        <taxon>Lysobacterales</taxon>
        <taxon>Lysobacteraceae</taxon>
        <taxon>Lysobacter</taxon>
    </lineage>
</organism>
<keyword evidence="8 11" id="KW-0460">Magnesium</keyword>
<comment type="catalytic activity">
    <reaction evidence="10 11">
        <text>L-threonyl-[protein] + FAD = FMN-L-threonyl-[protein] + AMP + H(+)</text>
        <dbReference type="Rhea" id="RHEA:36847"/>
        <dbReference type="Rhea" id="RHEA-COMP:11060"/>
        <dbReference type="Rhea" id="RHEA-COMP:11061"/>
        <dbReference type="ChEBI" id="CHEBI:15378"/>
        <dbReference type="ChEBI" id="CHEBI:30013"/>
        <dbReference type="ChEBI" id="CHEBI:57692"/>
        <dbReference type="ChEBI" id="CHEBI:74257"/>
        <dbReference type="ChEBI" id="CHEBI:456215"/>
        <dbReference type="EC" id="2.7.1.180"/>
    </reaction>
</comment>
<dbReference type="SUPFAM" id="SSF143631">
    <property type="entry name" value="ApbE-like"/>
    <property type="match status" value="1"/>
</dbReference>
<comment type="similarity">
    <text evidence="1 11">Belongs to the ApbE family.</text>
</comment>
<evidence type="ECO:0000256" key="6">
    <source>
        <dbReference type="ARBA" id="ARBA00022723"/>
    </source>
</evidence>
<dbReference type="AlphaFoldDB" id="A0A0S2DDK3"/>
<dbReference type="EMBL" id="CP013140">
    <property type="protein sequence ID" value="ALN56601.1"/>
    <property type="molecule type" value="Genomic_DNA"/>
</dbReference>